<gene>
    <name evidence="6" type="ORF">HER39_05350</name>
</gene>
<dbReference type="PANTHER" id="PTHR34298:SF2">
    <property type="entry name" value="SEGREGATION AND CONDENSATION PROTEIN B"/>
    <property type="match status" value="1"/>
</dbReference>
<evidence type="ECO:0000256" key="1">
    <source>
        <dbReference type="ARBA" id="ARBA00022490"/>
    </source>
</evidence>
<dbReference type="EMBL" id="JAAZSR010000054">
    <property type="protein sequence ID" value="NKX50010.1"/>
    <property type="molecule type" value="Genomic_DNA"/>
</dbReference>
<dbReference type="PANTHER" id="PTHR34298">
    <property type="entry name" value="SEGREGATION AND CONDENSATION PROTEIN B"/>
    <property type="match status" value="1"/>
</dbReference>
<dbReference type="InterPro" id="IPR036388">
    <property type="entry name" value="WH-like_DNA-bd_sf"/>
</dbReference>
<keyword evidence="1" id="KW-0963">Cytoplasm</keyword>
<evidence type="ECO:0000256" key="5">
    <source>
        <dbReference type="SAM" id="MobiDB-lite"/>
    </source>
</evidence>
<dbReference type="Gene3D" id="1.10.10.10">
    <property type="entry name" value="Winged helix-like DNA-binding domain superfamily/Winged helix DNA-binding domain"/>
    <property type="match status" value="1"/>
</dbReference>
<evidence type="ECO:0000256" key="3">
    <source>
        <dbReference type="ARBA" id="ARBA00022829"/>
    </source>
</evidence>
<keyword evidence="3" id="KW-0159">Chromosome partition</keyword>
<dbReference type="InterPro" id="IPR005234">
    <property type="entry name" value="ScpB_csome_segregation"/>
</dbReference>
<comment type="caution">
    <text evidence="6">The sequence shown here is derived from an EMBL/GenBank/DDBJ whole genome shotgun (WGS) entry which is preliminary data.</text>
</comment>
<dbReference type="SUPFAM" id="SSF46785">
    <property type="entry name" value="Winged helix' DNA-binding domain"/>
    <property type="match status" value="1"/>
</dbReference>
<reference evidence="6 7" key="1">
    <citation type="submission" date="2020-04" db="EMBL/GenBank/DDBJ databases">
        <authorList>
            <person name="Liu S."/>
        </authorList>
    </citation>
    <scope>NUCLEOTIDE SEQUENCE [LARGE SCALE GENOMIC DNA]</scope>
    <source>
        <strain evidence="6 7">CGMCC 1.15091</strain>
    </source>
</reference>
<accession>A0ABX1JN38</accession>
<dbReference type="InterPro" id="IPR036390">
    <property type="entry name" value="WH_DNA-bd_sf"/>
</dbReference>
<dbReference type="Proteomes" id="UP000523795">
    <property type="component" value="Unassembled WGS sequence"/>
</dbReference>
<sequence>MARDTGAARAQDTAPAVPDLGELPGGVKAALEAVLMVIAEPAADAELAAALGVPVARVQQLLAELQAEYDGVAGGVPRGFELRSIAGGWRIFSRAGFAPVVSRFVREGQTARLTQASL</sequence>
<protein>
    <submittedName>
        <fullName evidence="6">SMC-Scp complex subunit ScpB</fullName>
    </submittedName>
</protein>
<evidence type="ECO:0000256" key="4">
    <source>
        <dbReference type="ARBA" id="ARBA00023306"/>
    </source>
</evidence>
<evidence type="ECO:0000313" key="6">
    <source>
        <dbReference type="EMBL" id="NKX50010.1"/>
    </source>
</evidence>
<feature type="region of interest" description="Disordered" evidence="5">
    <location>
        <begin position="1"/>
        <end position="23"/>
    </location>
</feature>
<evidence type="ECO:0000256" key="2">
    <source>
        <dbReference type="ARBA" id="ARBA00022618"/>
    </source>
</evidence>
<dbReference type="Pfam" id="PF04079">
    <property type="entry name" value="SMC_ScpB"/>
    <property type="match status" value="1"/>
</dbReference>
<keyword evidence="7" id="KW-1185">Reference proteome</keyword>
<keyword evidence="4" id="KW-0131">Cell cycle</keyword>
<proteinExistence type="predicted"/>
<keyword evidence="2" id="KW-0132">Cell division</keyword>
<evidence type="ECO:0000313" key="7">
    <source>
        <dbReference type="Proteomes" id="UP000523795"/>
    </source>
</evidence>
<feature type="non-terminal residue" evidence="6">
    <location>
        <position position="118"/>
    </location>
</feature>
<organism evidence="6 7">
    <name type="scientific">Arthrobacter deserti</name>
    <dbReference type="NCBI Taxonomy" id="1742687"/>
    <lineage>
        <taxon>Bacteria</taxon>
        <taxon>Bacillati</taxon>
        <taxon>Actinomycetota</taxon>
        <taxon>Actinomycetes</taxon>
        <taxon>Micrococcales</taxon>
        <taxon>Micrococcaceae</taxon>
        <taxon>Arthrobacter</taxon>
    </lineage>
</organism>
<name>A0ABX1JN38_9MICC</name>